<evidence type="ECO:0000256" key="6">
    <source>
        <dbReference type="ARBA" id="ARBA00022989"/>
    </source>
</evidence>
<reference evidence="9 10" key="1">
    <citation type="submission" date="2019-07" db="EMBL/GenBank/DDBJ databases">
        <title>Genomic Encyclopedia of Archaeal and Bacterial Type Strains, Phase II (KMG-II): from individual species to whole genera.</title>
        <authorList>
            <person name="Goeker M."/>
        </authorList>
    </citation>
    <scope>NUCLEOTIDE SEQUENCE [LARGE SCALE GENOMIC DNA]</scope>
    <source>
        <strain evidence="9 10">ATCC BAA-1139</strain>
    </source>
</reference>
<evidence type="ECO:0000256" key="1">
    <source>
        <dbReference type="ARBA" id="ARBA00004651"/>
    </source>
</evidence>
<comment type="subcellular location">
    <subcellularLocation>
        <location evidence="1">Cell membrane</location>
        <topology evidence="1">Multi-pass membrane protein</topology>
    </subcellularLocation>
</comment>
<organism evidence="9 10">
    <name type="scientific">Geobacter argillaceus</name>
    <dbReference type="NCBI Taxonomy" id="345631"/>
    <lineage>
        <taxon>Bacteria</taxon>
        <taxon>Pseudomonadati</taxon>
        <taxon>Thermodesulfobacteriota</taxon>
        <taxon>Desulfuromonadia</taxon>
        <taxon>Geobacterales</taxon>
        <taxon>Geobacteraceae</taxon>
        <taxon>Geobacter</taxon>
    </lineage>
</organism>
<dbReference type="PANTHER" id="PTHR34979">
    <property type="entry name" value="INNER MEMBRANE PROTEIN YGAZ"/>
    <property type="match status" value="1"/>
</dbReference>
<keyword evidence="10" id="KW-1185">Reference proteome</keyword>
<evidence type="ECO:0000256" key="5">
    <source>
        <dbReference type="ARBA" id="ARBA00022692"/>
    </source>
</evidence>
<keyword evidence="3" id="KW-0813">Transport</keyword>
<dbReference type="InterPro" id="IPR011606">
    <property type="entry name" value="Brnchd-chn_aa_trnsp_permease"/>
</dbReference>
<evidence type="ECO:0000256" key="2">
    <source>
        <dbReference type="ARBA" id="ARBA00010735"/>
    </source>
</evidence>
<name>A0A562V684_9BACT</name>
<comment type="caution">
    <text evidence="9">The sequence shown here is derived from an EMBL/GenBank/DDBJ whole genome shotgun (WGS) entry which is preliminary data.</text>
</comment>
<evidence type="ECO:0000256" key="8">
    <source>
        <dbReference type="SAM" id="Phobius"/>
    </source>
</evidence>
<proteinExistence type="inferred from homology"/>
<dbReference type="RefSeq" id="WP_145025935.1">
    <property type="nucleotide sequence ID" value="NZ_VLLN01000042.1"/>
</dbReference>
<comment type="similarity">
    <text evidence="2">Belongs to the AzlC family.</text>
</comment>
<keyword evidence="7 8" id="KW-0472">Membrane</keyword>
<dbReference type="OrthoDB" id="9803444at2"/>
<accession>A0A562V684</accession>
<feature type="transmembrane region" description="Helical" evidence="8">
    <location>
        <begin position="20"/>
        <end position="42"/>
    </location>
</feature>
<evidence type="ECO:0000256" key="7">
    <source>
        <dbReference type="ARBA" id="ARBA00023136"/>
    </source>
</evidence>
<sequence>MHTNPTANLRQSVRDGLTAAWPICLGYLPIGFAFGVLAQQAGLGPWHVALMSLFVFAGSSQFIAVAMLAAGTTLLPIVGTTLVVNLRHTLMSSSLAPHLHGAGRRFLALFAYGVTDESYAVNMSRFRDGGWHRLSALTLNHAANLTWLFSTVAGVFAGQLIPQKAFGIDYALTGMFLCLLVFQLRGRIYWVTAIIGGVLSLLFYLILPGNAYVFLAALGAATLVHFLKKRRSRWSAP</sequence>
<feature type="transmembrane region" description="Helical" evidence="8">
    <location>
        <begin position="134"/>
        <end position="157"/>
    </location>
</feature>
<keyword evidence="6 8" id="KW-1133">Transmembrane helix</keyword>
<gene>
    <name evidence="9" type="ORF">JN12_03901</name>
</gene>
<dbReference type="GO" id="GO:0005886">
    <property type="term" value="C:plasma membrane"/>
    <property type="evidence" value="ECO:0007669"/>
    <property type="project" value="UniProtKB-SubCell"/>
</dbReference>
<feature type="transmembrane region" description="Helical" evidence="8">
    <location>
        <begin position="62"/>
        <end position="84"/>
    </location>
</feature>
<dbReference type="Proteomes" id="UP000319449">
    <property type="component" value="Unassembled WGS sequence"/>
</dbReference>
<keyword evidence="4" id="KW-1003">Cell membrane</keyword>
<feature type="transmembrane region" description="Helical" evidence="8">
    <location>
        <begin position="211"/>
        <end position="227"/>
    </location>
</feature>
<dbReference type="PANTHER" id="PTHR34979:SF1">
    <property type="entry name" value="INNER MEMBRANE PROTEIN YGAZ"/>
    <property type="match status" value="1"/>
</dbReference>
<dbReference type="AlphaFoldDB" id="A0A562V684"/>
<evidence type="ECO:0000256" key="4">
    <source>
        <dbReference type="ARBA" id="ARBA00022475"/>
    </source>
</evidence>
<feature type="transmembrane region" description="Helical" evidence="8">
    <location>
        <begin position="188"/>
        <end position="205"/>
    </location>
</feature>
<keyword evidence="5 8" id="KW-0812">Transmembrane</keyword>
<evidence type="ECO:0000256" key="3">
    <source>
        <dbReference type="ARBA" id="ARBA00022448"/>
    </source>
</evidence>
<dbReference type="Pfam" id="PF03591">
    <property type="entry name" value="AzlC"/>
    <property type="match status" value="1"/>
</dbReference>
<feature type="transmembrane region" description="Helical" evidence="8">
    <location>
        <begin position="163"/>
        <end position="181"/>
    </location>
</feature>
<dbReference type="EMBL" id="VLLN01000042">
    <property type="protein sequence ID" value="TWJ13312.1"/>
    <property type="molecule type" value="Genomic_DNA"/>
</dbReference>
<evidence type="ECO:0000313" key="10">
    <source>
        <dbReference type="Proteomes" id="UP000319449"/>
    </source>
</evidence>
<evidence type="ECO:0000313" key="9">
    <source>
        <dbReference type="EMBL" id="TWJ13312.1"/>
    </source>
</evidence>
<dbReference type="GO" id="GO:1903785">
    <property type="term" value="P:L-valine transmembrane transport"/>
    <property type="evidence" value="ECO:0007669"/>
    <property type="project" value="TreeGrafter"/>
</dbReference>
<protein>
    <submittedName>
        <fullName evidence="9">4-azaleucine resistance transporter AzlC</fullName>
    </submittedName>
</protein>